<evidence type="ECO:0000313" key="4">
    <source>
        <dbReference type="Proteomes" id="UP000749559"/>
    </source>
</evidence>
<dbReference type="PANTHER" id="PTHR47080:SF2">
    <property type="entry name" value="GLUTAMINE-RICH PROTEIN 2"/>
    <property type="match status" value="1"/>
</dbReference>
<gene>
    <name evidence="3" type="ORF">OFUS_LOCUS18304</name>
</gene>
<name>A0A8J1UQA3_OWEFU</name>
<feature type="compositionally biased region" description="Low complexity" evidence="2">
    <location>
        <begin position="665"/>
        <end position="696"/>
    </location>
</feature>
<protein>
    <submittedName>
        <fullName evidence="3">Uncharacterized protein</fullName>
    </submittedName>
</protein>
<dbReference type="PANTHER" id="PTHR47080">
    <property type="entry name" value="CHROMOSOME 16 OPEN READING FRAME 96"/>
    <property type="match status" value="1"/>
</dbReference>
<comment type="caution">
    <text evidence="3">The sequence shown here is derived from an EMBL/GenBank/DDBJ whole genome shotgun (WGS) entry which is preliminary data.</text>
</comment>
<dbReference type="AlphaFoldDB" id="A0A8J1UQA3"/>
<organism evidence="3 4">
    <name type="scientific">Owenia fusiformis</name>
    <name type="common">Polychaete worm</name>
    <dbReference type="NCBI Taxonomy" id="6347"/>
    <lineage>
        <taxon>Eukaryota</taxon>
        <taxon>Metazoa</taxon>
        <taxon>Spiralia</taxon>
        <taxon>Lophotrochozoa</taxon>
        <taxon>Annelida</taxon>
        <taxon>Polychaeta</taxon>
        <taxon>Sedentaria</taxon>
        <taxon>Canalipalpata</taxon>
        <taxon>Sabellida</taxon>
        <taxon>Oweniida</taxon>
        <taxon>Oweniidae</taxon>
        <taxon>Owenia</taxon>
    </lineage>
</organism>
<feature type="region of interest" description="Disordered" evidence="2">
    <location>
        <begin position="652"/>
        <end position="755"/>
    </location>
</feature>
<dbReference type="Pfam" id="PF16043">
    <property type="entry name" value="DUF4795"/>
    <property type="match status" value="1"/>
</dbReference>
<sequence>MTNTVSLGQMVNLALGTPEVGSVNFNVLHSLLHAVIKKLDIADAKAEITDFERDFLKSQKAKNGTNAIDEDSAIGSTIGEDIDSASAKGSFPGFSKSPYHQLQDKVSTIQKTLDDFNQLPNTEQLLKQSNGNQSGDRQMPVNDMWQSMQLKKRVDANEDGVSKLMQMMDDMMKEMEKLKDENKDLKNRLGNLNLDELEEKLNKKLKELEDLTNQLNDKFSLFPDPKEFENYVTWPGLEDALKGLRTDLAPKDRVVIEMAQQTEVVKTVSRPVSARPLSAQSVGPSEELAKILEKIGKLTDKHDILEERVDNIEDQLKNKLDREELNEAMKSLSLPDDLLNQLKQFKDELDKLNKAREKDSDAISRAQEAILNLQAEIEKLNQITQNLTEENDNRRKDIQNLYSTTSRLDEVKADKEFVQQEVEPKADKKHLDNKVNRNTFDSTCNDINRMINEILEKLNGNEGWKEALGQLQNDLDGKLDRLELDPLREWLESRLKALAGKIKQHSTWSDAEDEAAGLRKQLVQKFNCISCDRKVEMMPNQPTSSLPAQNGLPATRSTRPYTTFELDQIRQHGRSLSGPNEVVDVYATKRACGGAHTLTYPNRRTNKVQPSVGGFFEEEVVAPAAPAYTPPYKQELDLQGVDGHIYKGRISARLPTVHTAPGGEPQVRGRQSRSPPRSQSVRPPASPRPGSARQPAGRPGSARVTSRPQSARPGSTRDSPPPGDDRPAPDHPGTPEDLTQPPARSPSPVNVDTQQ</sequence>
<evidence type="ECO:0000256" key="1">
    <source>
        <dbReference type="SAM" id="Coils"/>
    </source>
</evidence>
<dbReference type="Proteomes" id="UP000749559">
    <property type="component" value="Unassembled WGS sequence"/>
</dbReference>
<evidence type="ECO:0000256" key="2">
    <source>
        <dbReference type="SAM" id="MobiDB-lite"/>
    </source>
</evidence>
<dbReference type="InterPro" id="IPR032013">
    <property type="entry name" value="DUF4795"/>
</dbReference>
<keyword evidence="4" id="KW-1185">Reference proteome</keyword>
<reference evidence="3" key="1">
    <citation type="submission" date="2022-03" db="EMBL/GenBank/DDBJ databases">
        <authorList>
            <person name="Martin C."/>
        </authorList>
    </citation>
    <scope>NUCLEOTIDE SEQUENCE</scope>
</reference>
<evidence type="ECO:0000313" key="3">
    <source>
        <dbReference type="EMBL" id="CAH1793457.1"/>
    </source>
</evidence>
<accession>A0A8J1UQA3</accession>
<feature type="compositionally biased region" description="Polar residues" evidence="2">
    <location>
        <begin position="703"/>
        <end position="718"/>
    </location>
</feature>
<keyword evidence="1" id="KW-0175">Coiled coil</keyword>
<dbReference type="EMBL" id="CAIIXF020000009">
    <property type="protein sequence ID" value="CAH1793457.1"/>
    <property type="molecule type" value="Genomic_DNA"/>
</dbReference>
<dbReference type="OrthoDB" id="5981048at2759"/>
<feature type="coiled-coil region" evidence="1">
    <location>
        <begin position="288"/>
        <end position="397"/>
    </location>
</feature>
<feature type="coiled-coil region" evidence="1">
    <location>
        <begin position="161"/>
        <end position="218"/>
    </location>
</feature>
<proteinExistence type="predicted"/>